<dbReference type="EMBL" id="SDCT01000079">
    <property type="protein sequence ID" value="TCX80431.1"/>
    <property type="molecule type" value="Genomic_DNA"/>
</dbReference>
<dbReference type="PROSITE" id="PS51900">
    <property type="entry name" value="CB"/>
    <property type="match status" value="1"/>
</dbReference>
<sequence length="423" mass="48971">MKNKRAKREVKPKDKRDRYLLLDPCGVYMVRITVPAYMSAYFGGKMYFMKSTGTRDIRQARLFRDAVALEWYKLRDQLRPERPGSRIEQILDELRGIRKYAKETPAADLPQSTHFNFPGQVQSCPSLLKMRDQYILQFSEKRKLTTLSKTNKAVEVLLSHLRKRDIPLKDINRTIVTGWLDKLKSEKAPQTIQNYISALAQIWDLARNRYHDAPQDNPWRGHGLEAKSSKVSYEVFTHVELAKVFAALGDDEEMQAVTLIGMYSGMRLNEICSLRVENIREIEGVLCFEVKEGKTKAAARIIPVHSRIIDLVQSLLQKPHNGFLFYRASIIDRADGKRSTWHTQRFTRAKRQALGEKGTERKVFHSLRHEVAQQLDRNQVPEDRIALLMGHERGKTETFKTYSKNAASPVELSKYVELVSYKM</sequence>
<dbReference type="PANTHER" id="PTHR30349:SF41">
    <property type="entry name" value="INTEGRASE_RECOMBINASE PROTEIN MJ0367-RELATED"/>
    <property type="match status" value="1"/>
</dbReference>
<dbReference type="InterPro" id="IPR044068">
    <property type="entry name" value="CB"/>
</dbReference>
<dbReference type="PANTHER" id="PTHR30349">
    <property type="entry name" value="PHAGE INTEGRASE-RELATED"/>
    <property type="match status" value="1"/>
</dbReference>
<keyword evidence="3" id="KW-0238">DNA-binding</keyword>
<dbReference type="CDD" id="cd01184">
    <property type="entry name" value="INT_C_like_1"/>
    <property type="match status" value="1"/>
</dbReference>
<comment type="caution">
    <text evidence="5">The sequence shown here is derived from an EMBL/GenBank/DDBJ whole genome shotgun (WGS) entry which is preliminary data.</text>
</comment>
<keyword evidence="4" id="KW-0233">DNA recombination</keyword>
<dbReference type="InterPro" id="IPR011010">
    <property type="entry name" value="DNA_brk_join_enz"/>
</dbReference>
<dbReference type="GO" id="GO:0003677">
    <property type="term" value="F:DNA binding"/>
    <property type="evidence" value="ECO:0007669"/>
    <property type="project" value="UniProtKB-UniRule"/>
</dbReference>
<dbReference type="RefSeq" id="WP_110229013.1">
    <property type="nucleotide sequence ID" value="NZ_JANJFA010000033.1"/>
</dbReference>
<dbReference type="SUPFAM" id="SSF56349">
    <property type="entry name" value="DNA breaking-rejoining enzymes"/>
    <property type="match status" value="1"/>
</dbReference>
<dbReference type="GO" id="GO:0015074">
    <property type="term" value="P:DNA integration"/>
    <property type="evidence" value="ECO:0007669"/>
    <property type="project" value="UniProtKB-KW"/>
</dbReference>
<dbReference type="Pfam" id="PF00589">
    <property type="entry name" value="Phage_integrase"/>
    <property type="match status" value="1"/>
</dbReference>
<protein>
    <submittedName>
        <fullName evidence="5">Site-specific integrase</fullName>
    </submittedName>
</protein>
<proteinExistence type="inferred from homology"/>
<dbReference type="Gene3D" id="1.10.443.10">
    <property type="entry name" value="Intergrase catalytic core"/>
    <property type="match status" value="1"/>
</dbReference>
<reference evidence="5" key="1">
    <citation type="submission" date="2019-01" db="EMBL/GenBank/DDBJ databases">
        <authorList>
            <person name="Lista F."/>
            <person name="Anselmo A."/>
        </authorList>
    </citation>
    <scope>NUCLEOTIDE SEQUENCE</scope>
    <source>
        <strain evidence="5">3S</strain>
    </source>
</reference>
<organism evidence="5">
    <name type="scientific">Klebsiella pneumoniae</name>
    <dbReference type="NCBI Taxonomy" id="573"/>
    <lineage>
        <taxon>Bacteria</taxon>
        <taxon>Pseudomonadati</taxon>
        <taxon>Pseudomonadota</taxon>
        <taxon>Gammaproteobacteria</taxon>
        <taxon>Enterobacterales</taxon>
        <taxon>Enterobacteriaceae</taxon>
        <taxon>Klebsiella/Raoultella group</taxon>
        <taxon>Klebsiella</taxon>
        <taxon>Klebsiella pneumoniae complex</taxon>
    </lineage>
</organism>
<dbReference type="PROSITE" id="PS51898">
    <property type="entry name" value="TYR_RECOMBINASE"/>
    <property type="match status" value="1"/>
</dbReference>
<comment type="similarity">
    <text evidence="1">Belongs to the 'phage' integrase family.</text>
</comment>
<name>A0A483LZ67_KLEPN</name>
<dbReference type="GO" id="GO:0006310">
    <property type="term" value="P:DNA recombination"/>
    <property type="evidence" value="ECO:0007669"/>
    <property type="project" value="UniProtKB-KW"/>
</dbReference>
<gene>
    <name evidence="5" type="ORF">ETF13_27510</name>
</gene>
<dbReference type="InterPro" id="IPR050090">
    <property type="entry name" value="Tyrosine_recombinase_XerCD"/>
</dbReference>
<evidence type="ECO:0000313" key="5">
    <source>
        <dbReference type="EMBL" id="TCX80431.1"/>
    </source>
</evidence>
<evidence type="ECO:0000256" key="1">
    <source>
        <dbReference type="ARBA" id="ARBA00008857"/>
    </source>
</evidence>
<dbReference type="Gene3D" id="1.10.150.130">
    <property type="match status" value="1"/>
</dbReference>
<accession>A0A483LZ67</accession>
<evidence type="ECO:0000256" key="4">
    <source>
        <dbReference type="ARBA" id="ARBA00023172"/>
    </source>
</evidence>
<dbReference type="AlphaFoldDB" id="A0A483LZ67"/>
<evidence type="ECO:0000256" key="3">
    <source>
        <dbReference type="ARBA" id="ARBA00023125"/>
    </source>
</evidence>
<evidence type="ECO:0000256" key="2">
    <source>
        <dbReference type="ARBA" id="ARBA00022908"/>
    </source>
</evidence>
<keyword evidence="2" id="KW-0229">DNA integration</keyword>
<dbReference type="InterPro" id="IPR002104">
    <property type="entry name" value="Integrase_catalytic"/>
</dbReference>
<dbReference type="InterPro" id="IPR013762">
    <property type="entry name" value="Integrase-like_cat_sf"/>
</dbReference>
<dbReference type="InterPro" id="IPR010998">
    <property type="entry name" value="Integrase_recombinase_N"/>
</dbReference>